<proteinExistence type="predicted"/>
<dbReference type="Proteomes" id="UP000644140">
    <property type="component" value="Chromosome"/>
</dbReference>
<reference evidence="1" key="1">
    <citation type="submission" date="2022-02" db="EMBL/GenBank/DDBJ databases">
        <title>Characterization of Tn125 harboring carbapenem-resistant Acinetobacter bereziniae clinical isolates.</title>
        <authorList>
            <person name="Wong N.-K."/>
            <person name="Pan Q."/>
        </authorList>
    </citation>
    <scope>NUCLEOTIDE SEQUENCE</scope>
    <source>
        <strain evidence="1">GD03393</strain>
    </source>
</reference>
<evidence type="ECO:0000313" key="2">
    <source>
        <dbReference type="Proteomes" id="UP000644140"/>
    </source>
</evidence>
<sequence length="235" mass="27316">MKYHIFVWSRAVFLISTSVSPYSYGTNVDQRFFIFEDKNKSVLSTEINYSRFAPVNQLNLNAMPIILDKVIKNIEKFGYVNNEVAKNSRHFEVISYGGTVKKIYFFDGVSDTPELFSEIYAANPKFNKIKSIRLNLSAGYNGNRFEKINIDTTIPISLVSSLNIVDEKKAKKVYTSLMNQHLLNIKNNVNVYCNFLVTTRVNVQDYWLEFNTERIKNNTYFNIYQSKEVPEKCDL</sequence>
<evidence type="ECO:0000313" key="1">
    <source>
        <dbReference type="EMBL" id="UUN98499.1"/>
    </source>
</evidence>
<accession>A0A8I1AM43</accession>
<name>A0A8I1AM43_ACIBZ</name>
<protein>
    <submittedName>
        <fullName evidence="1">Uncharacterized protein</fullName>
    </submittedName>
</protein>
<organism evidence="1 2">
    <name type="scientific">Acinetobacter bereziniae</name>
    <name type="common">Acinetobacter genomosp. 10</name>
    <dbReference type="NCBI Taxonomy" id="106648"/>
    <lineage>
        <taxon>Bacteria</taxon>
        <taxon>Pseudomonadati</taxon>
        <taxon>Pseudomonadota</taxon>
        <taxon>Gammaproteobacteria</taxon>
        <taxon>Moraxellales</taxon>
        <taxon>Moraxellaceae</taxon>
        <taxon>Acinetobacter</taxon>
    </lineage>
</organism>
<dbReference type="AlphaFoldDB" id="A0A8I1AM43"/>
<gene>
    <name evidence="1" type="ORF">I9054_003265</name>
</gene>
<dbReference type="EMBL" id="CP092085">
    <property type="protein sequence ID" value="UUN98499.1"/>
    <property type="molecule type" value="Genomic_DNA"/>
</dbReference>
<dbReference type="RefSeq" id="WP_151781439.1">
    <property type="nucleotide sequence ID" value="NZ_BKNL01000063.1"/>
</dbReference>